<dbReference type="STRING" id="1507870.A0A1V8TJ29"/>
<dbReference type="EMBL" id="NAJO01000007">
    <property type="protein sequence ID" value="OQO11379.1"/>
    <property type="molecule type" value="Genomic_DNA"/>
</dbReference>
<gene>
    <name evidence="4" type="ORF">B0A48_05635</name>
</gene>
<dbReference type="InterPro" id="IPR012677">
    <property type="entry name" value="Nucleotide-bd_a/b_plait_sf"/>
</dbReference>
<feature type="compositionally biased region" description="Pro residues" evidence="2">
    <location>
        <begin position="107"/>
        <end position="135"/>
    </location>
</feature>
<dbReference type="PANTHER" id="PTHR45735:SF2">
    <property type="entry name" value="CLEAVAGE STIMULATION FACTOR SUBUNIT 2"/>
    <property type="match status" value="1"/>
</dbReference>
<dbReference type="InterPro" id="IPR000504">
    <property type="entry name" value="RRM_dom"/>
</dbReference>
<feature type="compositionally biased region" description="Basic and acidic residues" evidence="2">
    <location>
        <begin position="87"/>
        <end position="103"/>
    </location>
</feature>
<feature type="compositionally biased region" description="Low complexity" evidence="2">
    <location>
        <begin position="267"/>
        <end position="281"/>
    </location>
</feature>
<dbReference type="InterPro" id="IPR025742">
    <property type="entry name" value="CSTF2_hinge"/>
</dbReference>
<reference evidence="5" key="1">
    <citation type="submission" date="2017-03" db="EMBL/GenBank/DDBJ databases">
        <title>Genomes of endolithic fungi from Antarctica.</title>
        <authorList>
            <person name="Coleine C."/>
            <person name="Masonjones S."/>
            <person name="Stajich J.E."/>
        </authorList>
    </citation>
    <scope>NUCLEOTIDE SEQUENCE [LARGE SCALE GENOMIC DNA]</scope>
    <source>
        <strain evidence="5">CCFEE 5527</strain>
    </source>
</reference>
<dbReference type="Proteomes" id="UP000192596">
    <property type="component" value="Unassembled WGS sequence"/>
</dbReference>
<organism evidence="4 5">
    <name type="scientific">Cryoendolithus antarcticus</name>
    <dbReference type="NCBI Taxonomy" id="1507870"/>
    <lineage>
        <taxon>Eukaryota</taxon>
        <taxon>Fungi</taxon>
        <taxon>Dikarya</taxon>
        <taxon>Ascomycota</taxon>
        <taxon>Pezizomycotina</taxon>
        <taxon>Dothideomycetes</taxon>
        <taxon>Dothideomycetidae</taxon>
        <taxon>Cladosporiales</taxon>
        <taxon>Cladosporiaceae</taxon>
        <taxon>Cryoendolithus</taxon>
    </lineage>
</organism>
<dbReference type="PROSITE" id="PS50102">
    <property type="entry name" value="RRM"/>
    <property type="match status" value="1"/>
</dbReference>
<evidence type="ECO:0000256" key="1">
    <source>
        <dbReference type="PROSITE-ProRule" id="PRU00176"/>
    </source>
</evidence>
<evidence type="ECO:0000259" key="3">
    <source>
        <dbReference type="PROSITE" id="PS50102"/>
    </source>
</evidence>
<feature type="region of interest" description="Disordered" evidence="2">
    <location>
        <begin position="84"/>
        <end position="138"/>
    </location>
</feature>
<dbReference type="GO" id="GO:0005847">
    <property type="term" value="C:mRNA cleavage and polyadenylation specificity factor complex"/>
    <property type="evidence" value="ECO:0007669"/>
    <property type="project" value="TreeGrafter"/>
</dbReference>
<dbReference type="GO" id="GO:0003729">
    <property type="term" value="F:mRNA binding"/>
    <property type="evidence" value="ECO:0007669"/>
    <property type="project" value="TreeGrafter"/>
</dbReference>
<dbReference type="Gene3D" id="3.30.70.330">
    <property type="match status" value="1"/>
</dbReference>
<evidence type="ECO:0000313" key="4">
    <source>
        <dbReference type="EMBL" id="OQO11379.1"/>
    </source>
</evidence>
<dbReference type="AlphaFoldDB" id="A0A1V8TJ29"/>
<sequence length="335" mass="35892">MANREKGGRVVFIGNIPYGVSEEQICELFARCGTVVSFRLVYDKETGRPKGFGFLEYTDVDAAAAAVRNLNDFELNGRTLRVDYSNDNDKGGKGGGGDAHDGGQSRAPPPSHFSMPPPPDALPPLPTGAPLPPGLTAPDAVSRTLQAIPADQLLDILSQFKALATNEPAKATQLLNQAPQLGYAIFQALLLMNLVSTEVLGQLIQTTTQAAAQAPAPPPQQMPPQMPPQYAAPPPQQQLYPPPPQFAQPPSQQPPMMPPFMPPPPQQYGYAPTPPQQQAAYAPPPPQQAAQPPAQDQSQLMQTIMALSREQIMGLDEASRNQVLLLRGQMGMPGF</sequence>
<dbReference type="OrthoDB" id="272703at2759"/>
<evidence type="ECO:0000313" key="5">
    <source>
        <dbReference type="Proteomes" id="UP000192596"/>
    </source>
</evidence>
<accession>A0A1V8TJ29</accession>
<proteinExistence type="predicted"/>
<dbReference type="InParanoid" id="A0A1V8TJ29"/>
<keyword evidence="1" id="KW-0694">RNA-binding</keyword>
<feature type="compositionally biased region" description="Pro residues" evidence="2">
    <location>
        <begin position="215"/>
        <end position="266"/>
    </location>
</feature>
<feature type="domain" description="RRM" evidence="3">
    <location>
        <begin position="9"/>
        <end position="87"/>
    </location>
</feature>
<dbReference type="Pfam" id="PF00076">
    <property type="entry name" value="RRM_1"/>
    <property type="match status" value="1"/>
</dbReference>
<name>A0A1V8TJ29_9PEZI</name>
<dbReference type="SUPFAM" id="SSF54928">
    <property type="entry name" value="RNA-binding domain, RBD"/>
    <property type="match status" value="1"/>
</dbReference>
<feature type="region of interest" description="Disordered" evidence="2">
    <location>
        <begin position="210"/>
        <end position="298"/>
    </location>
</feature>
<dbReference type="InterPro" id="IPR035979">
    <property type="entry name" value="RBD_domain_sf"/>
</dbReference>
<keyword evidence="5" id="KW-1185">Reference proteome</keyword>
<evidence type="ECO:0000256" key="2">
    <source>
        <dbReference type="SAM" id="MobiDB-lite"/>
    </source>
</evidence>
<comment type="caution">
    <text evidence="4">The sequence shown here is derived from an EMBL/GenBank/DDBJ whole genome shotgun (WGS) entry which is preliminary data.</text>
</comment>
<protein>
    <recommendedName>
        <fullName evidence="3">RRM domain-containing protein</fullName>
    </recommendedName>
</protein>
<dbReference type="SMART" id="SM00360">
    <property type="entry name" value="RRM"/>
    <property type="match status" value="1"/>
</dbReference>
<dbReference type="Pfam" id="PF14327">
    <property type="entry name" value="CSTF2_hinge"/>
    <property type="match status" value="1"/>
</dbReference>
<dbReference type="FunCoup" id="A0A1V8TJ29">
    <property type="interactions" value="181"/>
</dbReference>
<dbReference type="Gene3D" id="1.25.40.630">
    <property type="match status" value="1"/>
</dbReference>
<dbReference type="PANTHER" id="PTHR45735">
    <property type="entry name" value="CLEAVAGE STIMULATION FACTOR SUBUNIT 2"/>
    <property type="match status" value="1"/>
</dbReference>